<dbReference type="Proteomes" id="UP000294530">
    <property type="component" value="Unassembled WGS sequence"/>
</dbReference>
<protein>
    <submittedName>
        <fullName evidence="2">Uncharacterized protein</fullName>
    </submittedName>
</protein>
<feature type="compositionally biased region" description="Polar residues" evidence="1">
    <location>
        <begin position="79"/>
        <end position="92"/>
    </location>
</feature>
<proteinExistence type="predicted"/>
<organism evidence="2 3">
    <name type="scientific">Bremia lactucae</name>
    <name type="common">Lettuce downy mildew</name>
    <dbReference type="NCBI Taxonomy" id="4779"/>
    <lineage>
        <taxon>Eukaryota</taxon>
        <taxon>Sar</taxon>
        <taxon>Stramenopiles</taxon>
        <taxon>Oomycota</taxon>
        <taxon>Peronosporomycetes</taxon>
        <taxon>Peronosporales</taxon>
        <taxon>Peronosporaceae</taxon>
        <taxon>Bremia</taxon>
    </lineage>
</organism>
<evidence type="ECO:0000313" key="3">
    <source>
        <dbReference type="Proteomes" id="UP000294530"/>
    </source>
</evidence>
<comment type="caution">
    <text evidence="2">The sequence shown here is derived from an EMBL/GenBank/DDBJ whole genome shotgun (WGS) entry which is preliminary data.</text>
</comment>
<dbReference type="GeneID" id="94353198"/>
<keyword evidence="3" id="KW-1185">Reference proteome</keyword>
<gene>
    <name evidence="2" type="ORF">CCR75_009488</name>
</gene>
<dbReference type="AlphaFoldDB" id="A0A976FHW5"/>
<feature type="compositionally biased region" description="Low complexity" evidence="1">
    <location>
        <begin position="54"/>
        <end position="66"/>
    </location>
</feature>
<dbReference type="EMBL" id="SHOA02000013">
    <property type="protein sequence ID" value="TDH66849.1"/>
    <property type="molecule type" value="Genomic_DNA"/>
</dbReference>
<accession>A0A976FHW5</accession>
<name>A0A976FHW5_BRELC</name>
<feature type="compositionally biased region" description="Polar residues" evidence="1">
    <location>
        <begin position="1"/>
        <end position="21"/>
    </location>
</feature>
<sequence>MDDTGNVCSGNGQSPLATTDNDNNDRGHGSPNQLGDASGNVCSDGDQAPVMTADSYSNDSSSNGSDSDIDSCGDKSDGEANQFSLATPSILH</sequence>
<dbReference type="KEGG" id="blac:94353198"/>
<evidence type="ECO:0000256" key="1">
    <source>
        <dbReference type="SAM" id="MobiDB-lite"/>
    </source>
</evidence>
<feature type="region of interest" description="Disordered" evidence="1">
    <location>
        <begin position="1"/>
        <end position="92"/>
    </location>
</feature>
<evidence type="ECO:0000313" key="2">
    <source>
        <dbReference type="EMBL" id="TDH66849.1"/>
    </source>
</evidence>
<dbReference type="RefSeq" id="XP_067816348.1">
    <property type="nucleotide sequence ID" value="XM_067967527.1"/>
</dbReference>
<reference evidence="2 3" key="1">
    <citation type="journal article" date="2021" name="Genome Biol.">
        <title>AFLAP: assembly-free linkage analysis pipeline using k-mers from genome sequencing data.</title>
        <authorList>
            <person name="Fletcher K."/>
            <person name="Zhang L."/>
            <person name="Gil J."/>
            <person name="Han R."/>
            <person name="Cavanaugh K."/>
            <person name="Michelmore R."/>
        </authorList>
    </citation>
    <scope>NUCLEOTIDE SEQUENCE [LARGE SCALE GENOMIC DNA]</scope>
    <source>
        <strain evidence="2 3">SF5</strain>
    </source>
</reference>